<feature type="region of interest" description="Disordered" evidence="1">
    <location>
        <begin position="1"/>
        <end position="46"/>
    </location>
</feature>
<proteinExistence type="predicted"/>
<accession>A0ABN5IBY7</accession>
<dbReference type="EMBL" id="CP026652">
    <property type="protein sequence ID" value="AVH60648.1"/>
    <property type="molecule type" value="Genomic_DNA"/>
</dbReference>
<feature type="compositionally biased region" description="Basic and acidic residues" evidence="1">
    <location>
        <begin position="9"/>
        <end position="20"/>
    </location>
</feature>
<evidence type="ECO:0000313" key="3">
    <source>
        <dbReference type="Proteomes" id="UP000238413"/>
    </source>
</evidence>
<reference evidence="2 3" key="1">
    <citation type="submission" date="2018-02" db="EMBL/GenBank/DDBJ databases">
        <title>Complete genome sequence of Streptomyces dengpaensis, the producer of angucyclines.</title>
        <authorList>
            <person name="Yumei L."/>
        </authorList>
    </citation>
    <scope>NUCLEOTIDE SEQUENCE [LARGE SCALE GENOMIC DNA]</scope>
    <source>
        <strain evidence="2 3">XZHG99</strain>
    </source>
</reference>
<keyword evidence="3" id="KW-1185">Reference proteome</keyword>
<feature type="compositionally biased region" description="Basic and acidic residues" evidence="1">
    <location>
        <begin position="28"/>
        <end position="41"/>
    </location>
</feature>
<evidence type="ECO:0000313" key="2">
    <source>
        <dbReference type="EMBL" id="AVH60648.1"/>
    </source>
</evidence>
<protein>
    <submittedName>
        <fullName evidence="2">Uncharacterized protein</fullName>
    </submittedName>
</protein>
<name>A0ABN5IBY7_9ACTN</name>
<organism evidence="2 3">
    <name type="scientific">Streptomyces dengpaensis</name>
    <dbReference type="NCBI Taxonomy" id="2049881"/>
    <lineage>
        <taxon>Bacteria</taxon>
        <taxon>Bacillati</taxon>
        <taxon>Actinomycetota</taxon>
        <taxon>Actinomycetes</taxon>
        <taxon>Kitasatosporales</taxon>
        <taxon>Streptomycetaceae</taxon>
        <taxon>Streptomyces</taxon>
    </lineage>
</organism>
<evidence type="ECO:0000256" key="1">
    <source>
        <dbReference type="SAM" id="MobiDB-lite"/>
    </source>
</evidence>
<sequence length="90" mass="9632">MQRLGRSSDGADPRDLEAHYGGKVTADGQRDWIGDRAHQTETCDETSPNVIVQVVTRPASQQDIDDLDGIHKQLARAISASSTSSTAATP</sequence>
<gene>
    <name evidence="2" type="ORF">C4B68_38280</name>
</gene>
<dbReference type="Proteomes" id="UP000238413">
    <property type="component" value="Chromosome"/>
</dbReference>